<evidence type="ECO:0000313" key="3">
    <source>
        <dbReference type="Proteomes" id="UP000617340"/>
    </source>
</evidence>
<comment type="caution">
    <text evidence="2">The sequence shown here is derived from an EMBL/GenBank/DDBJ whole genome shotgun (WGS) entry which is preliminary data.</text>
</comment>
<evidence type="ECO:0000313" key="2">
    <source>
        <dbReference type="EMBL" id="KAF7401493.1"/>
    </source>
</evidence>
<dbReference type="AlphaFoldDB" id="A0A834NBM3"/>
<protein>
    <submittedName>
        <fullName evidence="2">Uncharacterized protein</fullName>
    </submittedName>
</protein>
<gene>
    <name evidence="2" type="ORF">HZH68_007313</name>
</gene>
<feature type="compositionally biased region" description="Basic and acidic residues" evidence="1">
    <location>
        <begin position="61"/>
        <end position="74"/>
    </location>
</feature>
<organism evidence="2 3">
    <name type="scientific">Vespula germanica</name>
    <name type="common">German yellow jacket</name>
    <name type="synonym">Paravespula germanica</name>
    <dbReference type="NCBI Taxonomy" id="30212"/>
    <lineage>
        <taxon>Eukaryota</taxon>
        <taxon>Metazoa</taxon>
        <taxon>Ecdysozoa</taxon>
        <taxon>Arthropoda</taxon>
        <taxon>Hexapoda</taxon>
        <taxon>Insecta</taxon>
        <taxon>Pterygota</taxon>
        <taxon>Neoptera</taxon>
        <taxon>Endopterygota</taxon>
        <taxon>Hymenoptera</taxon>
        <taxon>Apocrita</taxon>
        <taxon>Aculeata</taxon>
        <taxon>Vespoidea</taxon>
        <taxon>Vespidae</taxon>
        <taxon>Vespinae</taxon>
        <taxon>Vespula</taxon>
    </lineage>
</organism>
<evidence type="ECO:0000256" key="1">
    <source>
        <dbReference type="SAM" id="MobiDB-lite"/>
    </source>
</evidence>
<sequence>MYECGPATLVLRHEKPDSVPRDVIQIQSKWRFVWARWDIPRHLAKSHDPNVLLKCLGREKKTDSGTNGKYEKRKSLQSQFEDRRKRKGRKKTILSAADFPETPGILSPPYAQSTALHLVIGSETSKHGGFCEEVEEMLSKGTLEAEDFGQRTVERNSLGEGPCDRASKETISEYDVGFAPNYSFIDERYPQGRATYMYQFILVAGVGKALLDSRVSIE</sequence>
<keyword evidence="3" id="KW-1185">Reference proteome</keyword>
<reference evidence="2" key="1">
    <citation type="journal article" date="2020" name="G3 (Bethesda)">
        <title>High-Quality Assemblies for Three Invasive Social Wasps from the &lt;i&gt;Vespula&lt;/i&gt; Genus.</title>
        <authorList>
            <person name="Harrop T.W.R."/>
            <person name="Guhlin J."/>
            <person name="McLaughlin G.M."/>
            <person name="Permina E."/>
            <person name="Stockwell P."/>
            <person name="Gilligan J."/>
            <person name="Le Lec M.F."/>
            <person name="Gruber M.A.M."/>
            <person name="Quinn O."/>
            <person name="Lovegrove M."/>
            <person name="Duncan E.J."/>
            <person name="Remnant E.J."/>
            <person name="Van Eeckhoven J."/>
            <person name="Graham B."/>
            <person name="Knapp R.A."/>
            <person name="Langford K.W."/>
            <person name="Kronenberg Z."/>
            <person name="Press M.O."/>
            <person name="Eacker S.M."/>
            <person name="Wilson-Rankin E.E."/>
            <person name="Purcell J."/>
            <person name="Lester P.J."/>
            <person name="Dearden P.K."/>
        </authorList>
    </citation>
    <scope>NUCLEOTIDE SEQUENCE</scope>
    <source>
        <strain evidence="2">Linc-1</strain>
    </source>
</reference>
<proteinExistence type="predicted"/>
<feature type="region of interest" description="Disordered" evidence="1">
    <location>
        <begin position="61"/>
        <end position="89"/>
    </location>
</feature>
<dbReference type="Proteomes" id="UP000617340">
    <property type="component" value="Unassembled WGS sequence"/>
</dbReference>
<accession>A0A834NBM3</accession>
<name>A0A834NBM3_VESGE</name>
<dbReference type="EMBL" id="JACSDZ010000006">
    <property type="protein sequence ID" value="KAF7401493.1"/>
    <property type="molecule type" value="Genomic_DNA"/>
</dbReference>